<sequence length="134" mass="15526">MYFTSKTDDTYVINSRIRGMVTFANHNFIKDPPFSKLDVVSCRNLLIYLEPVLQKKLIPLFHYILNPEGFLALGNSETVGEFTHLFSVVDEKCKIFQAGILERYGFLIPPVHISYEMRHGIALLMVWKNLLFQV</sequence>
<gene>
    <name evidence="2" type="ORF">BROSI_A1509</name>
</gene>
<dbReference type="Pfam" id="PF01739">
    <property type="entry name" value="CheR"/>
    <property type="match status" value="1"/>
</dbReference>
<dbReference type="GO" id="GO:0032259">
    <property type="term" value="P:methylation"/>
    <property type="evidence" value="ECO:0007669"/>
    <property type="project" value="UniProtKB-KW"/>
</dbReference>
<evidence type="ECO:0000313" key="3">
    <source>
        <dbReference type="Proteomes" id="UP000032309"/>
    </source>
</evidence>
<name>A0ABQ0JW85_9BACT</name>
<dbReference type="EMBL" id="BAFN01000001">
    <property type="protein sequence ID" value="GAN32993.1"/>
    <property type="molecule type" value="Genomic_DNA"/>
</dbReference>
<keyword evidence="2" id="KW-0489">Methyltransferase</keyword>
<keyword evidence="3" id="KW-1185">Reference proteome</keyword>
<dbReference type="InterPro" id="IPR022642">
    <property type="entry name" value="CheR_C"/>
</dbReference>
<dbReference type="RefSeq" id="WP_052563061.1">
    <property type="nucleotide sequence ID" value="NZ_BAFN01000001.1"/>
</dbReference>
<dbReference type="Gene3D" id="3.40.50.150">
    <property type="entry name" value="Vaccinia Virus protein VP39"/>
    <property type="match status" value="1"/>
</dbReference>
<dbReference type="PANTHER" id="PTHR24422">
    <property type="entry name" value="CHEMOTAXIS PROTEIN METHYLTRANSFERASE"/>
    <property type="match status" value="1"/>
</dbReference>
<dbReference type="PRINTS" id="PR00996">
    <property type="entry name" value="CHERMTFRASE"/>
</dbReference>
<dbReference type="Proteomes" id="UP000032309">
    <property type="component" value="Unassembled WGS sequence"/>
</dbReference>
<protein>
    <submittedName>
        <fullName evidence="2">Methylase of chemotaxis methyl-accepting proteins</fullName>
    </submittedName>
</protein>
<keyword evidence="2" id="KW-0808">Transferase</keyword>
<organism evidence="2 3">
    <name type="scientific">Candidatus Brocadia sinica JPN1</name>
    <dbReference type="NCBI Taxonomy" id="1197129"/>
    <lineage>
        <taxon>Bacteria</taxon>
        <taxon>Pseudomonadati</taxon>
        <taxon>Planctomycetota</taxon>
        <taxon>Candidatus Brocadiia</taxon>
        <taxon>Candidatus Brocadiales</taxon>
        <taxon>Candidatus Brocadiaceae</taxon>
        <taxon>Candidatus Brocadia</taxon>
    </lineage>
</organism>
<dbReference type="GO" id="GO:0008168">
    <property type="term" value="F:methyltransferase activity"/>
    <property type="evidence" value="ECO:0007669"/>
    <property type="project" value="UniProtKB-KW"/>
</dbReference>
<evidence type="ECO:0000259" key="1">
    <source>
        <dbReference type="PROSITE" id="PS50123"/>
    </source>
</evidence>
<dbReference type="SUPFAM" id="SSF53335">
    <property type="entry name" value="S-adenosyl-L-methionine-dependent methyltransferases"/>
    <property type="match status" value="1"/>
</dbReference>
<dbReference type="PROSITE" id="PS50123">
    <property type="entry name" value="CHER"/>
    <property type="match status" value="1"/>
</dbReference>
<proteinExistence type="predicted"/>
<dbReference type="PANTHER" id="PTHR24422:SF27">
    <property type="entry name" value="PROTEIN-GLUTAMATE O-METHYLTRANSFERASE"/>
    <property type="match status" value="1"/>
</dbReference>
<dbReference type="InterPro" id="IPR050903">
    <property type="entry name" value="Bact_Chemotaxis_MeTrfase"/>
</dbReference>
<dbReference type="InterPro" id="IPR000780">
    <property type="entry name" value="CheR_MeTrfase"/>
</dbReference>
<feature type="domain" description="CheR-type methyltransferase" evidence="1">
    <location>
        <begin position="1"/>
        <end position="79"/>
    </location>
</feature>
<accession>A0ABQ0JW85</accession>
<comment type="caution">
    <text evidence="2">The sequence shown here is derived from an EMBL/GenBank/DDBJ whole genome shotgun (WGS) entry which is preliminary data.</text>
</comment>
<reference evidence="3" key="1">
    <citation type="journal article" date="2015" name="Genome Announc.">
        <title>Draft Genome Sequence of an Anaerobic Ammonium-Oxidizing Bacterium, "Candidatus Brocadia sinica".</title>
        <authorList>
            <person name="Oshiki M."/>
            <person name="Shinyako-Hata K."/>
            <person name="Satoh H."/>
            <person name="Okabe S."/>
        </authorList>
    </citation>
    <scope>NUCLEOTIDE SEQUENCE [LARGE SCALE GENOMIC DNA]</scope>
    <source>
        <strain evidence="3">JPN1</strain>
    </source>
</reference>
<dbReference type="InterPro" id="IPR029063">
    <property type="entry name" value="SAM-dependent_MTases_sf"/>
</dbReference>
<evidence type="ECO:0000313" key="2">
    <source>
        <dbReference type="EMBL" id="GAN32993.1"/>
    </source>
</evidence>